<dbReference type="STRING" id="56857.A0A200QV32"/>
<name>A0A200QV32_MACCD</name>
<evidence type="ECO:0000259" key="7">
    <source>
        <dbReference type="Pfam" id="PF06886"/>
    </source>
</evidence>
<keyword evidence="9" id="KW-1185">Reference proteome</keyword>
<evidence type="ECO:0000256" key="6">
    <source>
        <dbReference type="SAM" id="MobiDB-lite"/>
    </source>
</evidence>
<feature type="compositionally biased region" description="Polar residues" evidence="6">
    <location>
        <begin position="305"/>
        <end position="315"/>
    </location>
</feature>
<feature type="region of interest" description="Disordered" evidence="6">
    <location>
        <begin position="408"/>
        <end position="465"/>
    </location>
</feature>
<dbReference type="AlphaFoldDB" id="A0A200QV32"/>
<feature type="compositionally biased region" description="Basic and acidic residues" evidence="6">
    <location>
        <begin position="155"/>
        <end position="168"/>
    </location>
</feature>
<feature type="compositionally biased region" description="Polar residues" evidence="6">
    <location>
        <begin position="99"/>
        <end position="109"/>
    </location>
</feature>
<evidence type="ECO:0000256" key="3">
    <source>
        <dbReference type="ARBA" id="ARBA00022490"/>
    </source>
</evidence>
<feature type="region of interest" description="Disordered" evidence="6">
    <location>
        <begin position="92"/>
        <end position="177"/>
    </location>
</feature>
<accession>A0A200QV32</accession>
<feature type="compositionally biased region" description="Polar residues" evidence="6">
    <location>
        <begin position="446"/>
        <end position="459"/>
    </location>
</feature>
<proteinExistence type="inferred from homology"/>
<comment type="similarity">
    <text evidence="2">Belongs to the TPX2 family.</text>
</comment>
<dbReference type="OrthoDB" id="621651at2759"/>
<feature type="domain" description="TPX2 C-terminal" evidence="7">
    <location>
        <begin position="480"/>
        <end position="517"/>
    </location>
</feature>
<comment type="caution">
    <text evidence="8">The sequence shown here is derived from an EMBL/GenBank/DDBJ whole genome shotgun (WGS) entry which is preliminary data.</text>
</comment>
<dbReference type="PANTHER" id="PTHR47286:SF2">
    <property type="entry name" value="F3I6.9 PROTEIN"/>
    <property type="match status" value="1"/>
</dbReference>
<dbReference type="PANTHER" id="PTHR47286">
    <property type="entry name" value="F3I6.9 PROTEIN"/>
    <property type="match status" value="1"/>
</dbReference>
<dbReference type="OMA" id="CDISNAQ"/>
<evidence type="ECO:0000313" key="9">
    <source>
        <dbReference type="Proteomes" id="UP000195402"/>
    </source>
</evidence>
<keyword evidence="3" id="KW-0963">Cytoplasm</keyword>
<gene>
    <name evidence="8" type="ORF">BVC80_9023g29</name>
</gene>
<organism evidence="8 9">
    <name type="scientific">Macleaya cordata</name>
    <name type="common">Five-seeded plume-poppy</name>
    <name type="synonym">Bocconia cordata</name>
    <dbReference type="NCBI Taxonomy" id="56857"/>
    <lineage>
        <taxon>Eukaryota</taxon>
        <taxon>Viridiplantae</taxon>
        <taxon>Streptophyta</taxon>
        <taxon>Embryophyta</taxon>
        <taxon>Tracheophyta</taxon>
        <taxon>Spermatophyta</taxon>
        <taxon>Magnoliopsida</taxon>
        <taxon>Ranunculales</taxon>
        <taxon>Papaveraceae</taxon>
        <taxon>Papaveroideae</taxon>
        <taxon>Macleaya</taxon>
    </lineage>
</organism>
<evidence type="ECO:0000256" key="5">
    <source>
        <dbReference type="ARBA" id="ARBA00023212"/>
    </source>
</evidence>
<evidence type="ECO:0000256" key="2">
    <source>
        <dbReference type="ARBA" id="ARBA00005885"/>
    </source>
</evidence>
<dbReference type="InterPro" id="IPR027329">
    <property type="entry name" value="TPX2_C"/>
</dbReference>
<feature type="compositionally biased region" description="Basic and acidic residues" evidence="6">
    <location>
        <begin position="110"/>
        <end position="128"/>
    </location>
</feature>
<comment type="subcellular location">
    <subcellularLocation>
        <location evidence="1">Cytoplasm</location>
        <location evidence="1">Cytoskeleton</location>
    </subcellularLocation>
</comment>
<feature type="region of interest" description="Disordered" evidence="6">
    <location>
        <begin position="247"/>
        <end position="372"/>
    </location>
</feature>
<dbReference type="EMBL" id="MVGT01001055">
    <property type="protein sequence ID" value="OVA14331.1"/>
    <property type="molecule type" value="Genomic_DNA"/>
</dbReference>
<dbReference type="InParanoid" id="A0A200QV32"/>
<dbReference type="Pfam" id="PF06886">
    <property type="entry name" value="TPX2"/>
    <property type="match status" value="1"/>
</dbReference>
<feature type="compositionally biased region" description="Polar residues" evidence="6">
    <location>
        <begin position="249"/>
        <end position="259"/>
    </location>
</feature>
<protein>
    <recommendedName>
        <fullName evidence="7">TPX2 C-terminal domain-containing protein</fullName>
    </recommendedName>
</protein>
<reference evidence="8 9" key="1">
    <citation type="journal article" date="2017" name="Mol. Plant">
        <title>The Genome of Medicinal Plant Macleaya cordata Provides New Insights into Benzylisoquinoline Alkaloids Metabolism.</title>
        <authorList>
            <person name="Liu X."/>
            <person name="Liu Y."/>
            <person name="Huang P."/>
            <person name="Ma Y."/>
            <person name="Qing Z."/>
            <person name="Tang Q."/>
            <person name="Cao H."/>
            <person name="Cheng P."/>
            <person name="Zheng Y."/>
            <person name="Yuan Z."/>
            <person name="Zhou Y."/>
            <person name="Liu J."/>
            <person name="Tang Z."/>
            <person name="Zhuo Y."/>
            <person name="Zhang Y."/>
            <person name="Yu L."/>
            <person name="Huang J."/>
            <person name="Yang P."/>
            <person name="Peng Q."/>
            <person name="Zhang J."/>
            <person name="Jiang W."/>
            <person name="Zhang Z."/>
            <person name="Lin K."/>
            <person name="Ro D.K."/>
            <person name="Chen X."/>
            <person name="Xiong X."/>
            <person name="Shang Y."/>
            <person name="Huang S."/>
            <person name="Zeng J."/>
        </authorList>
    </citation>
    <scope>NUCLEOTIDE SEQUENCE [LARGE SCALE GENOMIC DNA]</scope>
    <source>
        <strain evidence="9">cv. BLH2017</strain>
        <tissue evidence="8">Root</tissue>
    </source>
</reference>
<feature type="compositionally biased region" description="Basic and acidic residues" evidence="6">
    <location>
        <begin position="260"/>
        <end position="276"/>
    </location>
</feature>
<feature type="compositionally biased region" description="Low complexity" evidence="6">
    <location>
        <begin position="316"/>
        <end position="327"/>
    </location>
</feature>
<dbReference type="Proteomes" id="UP000195402">
    <property type="component" value="Unassembled WGS sequence"/>
</dbReference>
<keyword evidence="4" id="KW-0493">Microtubule</keyword>
<evidence type="ECO:0000256" key="1">
    <source>
        <dbReference type="ARBA" id="ARBA00004245"/>
    </source>
</evidence>
<evidence type="ECO:0000256" key="4">
    <source>
        <dbReference type="ARBA" id="ARBA00022701"/>
    </source>
</evidence>
<dbReference type="FunCoup" id="A0A200QV32">
    <property type="interactions" value="1183"/>
</dbReference>
<sequence length="585" mass="65268">MVEQMAETLIEECETEEQMISSENDVVASVSFGRFENDLLSWERWSSFSQNKYLEEVEKCSTPGSVARKKAYFEAHYKKIAARKAELMEQEQQLEADTLRSNYPSSGNRTRNDSNFELDLGHIDEPNRDVVGVDCQDSFGQGIKEETDSQQESPSTEKSKLAVKKENPLEESQALSEEFSLSIKEDNCSIGSPAEVEELPIFIREENQSTGTQSQLDLLPDLVKEEKICTGSPARIEEVNILIKEEIDSSGSQPQTSTDHANKAENTKLKPRKESQKIAQRTPASKEKTLVKTKKKPVTPNTKPAQNSVSRASKPSTASTVISTSRISTRKESSPSLLRNKNISAAESKRSTSNSLHMSLNVPPTKSDSSFQNTTRRSFIMEKMGDKEIVKKAFRAFQNTYNPSKAYVSSAPQQVSKKEPERITSSMTPRKDKERTGTALGKASPQRKQVGTRSNSLSTGPVKAASVNQTSIKTAPSSSFGLGSDGRVEKRREFLMKLDEKSKAREVESTRLRSKSKVPLISLTCHSENSSRTVQIMESVMDPSLGGDSIFNAWSKDVEPALIDEMQIGWMYSHHRKPVWLKFLV</sequence>
<feature type="compositionally biased region" description="Polar residues" evidence="6">
    <location>
        <begin position="334"/>
        <end position="372"/>
    </location>
</feature>
<evidence type="ECO:0000313" key="8">
    <source>
        <dbReference type="EMBL" id="OVA14331.1"/>
    </source>
</evidence>
<keyword evidence="5" id="KW-0206">Cytoskeleton</keyword>